<reference evidence="4 5" key="1">
    <citation type="journal article" date="2020" name="G3 (Bethesda)">
        <title>Genetic Underpinnings of Host Manipulation by Ophiocordyceps as Revealed by Comparative Transcriptomics.</title>
        <authorList>
            <person name="Will I."/>
            <person name="Das B."/>
            <person name="Trinh T."/>
            <person name="Brachmann A."/>
            <person name="Ohm R.A."/>
            <person name="de Bekker C."/>
        </authorList>
    </citation>
    <scope>NUCLEOTIDE SEQUENCE [LARGE SCALE GENOMIC DNA]</scope>
    <source>
        <strain evidence="4 5">EC05</strain>
    </source>
</reference>
<dbReference type="InterPro" id="IPR041157">
    <property type="entry name" value="PUD1/2"/>
</dbReference>
<dbReference type="EMBL" id="JAACLJ010000006">
    <property type="protein sequence ID" value="KAF4584164.1"/>
    <property type="molecule type" value="Genomic_DNA"/>
</dbReference>
<dbReference type="AlphaFoldDB" id="A0A8H4Q3I8"/>
<evidence type="ECO:0000256" key="2">
    <source>
        <dbReference type="SAM" id="SignalP"/>
    </source>
</evidence>
<evidence type="ECO:0000313" key="5">
    <source>
        <dbReference type="Proteomes" id="UP000562929"/>
    </source>
</evidence>
<dbReference type="Pfam" id="PF18457">
    <property type="entry name" value="PUD1_2"/>
    <property type="match status" value="1"/>
</dbReference>
<keyword evidence="4" id="KW-0472">Membrane</keyword>
<protein>
    <submittedName>
        <fullName evidence="4">Transmembrane amino acid transporter family protein</fullName>
    </submittedName>
</protein>
<dbReference type="OrthoDB" id="10371792at2759"/>
<organism evidence="4 5">
    <name type="scientific">Ophiocordyceps camponoti-floridani</name>
    <dbReference type="NCBI Taxonomy" id="2030778"/>
    <lineage>
        <taxon>Eukaryota</taxon>
        <taxon>Fungi</taxon>
        <taxon>Dikarya</taxon>
        <taxon>Ascomycota</taxon>
        <taxon>Pezizomycotina</taxon>
        <taxon>Sordariomycetes</taxon>
        <taxon>Hypocreomycetidae</taxon>
        <taxon>Hypocreales</taxon>
        <taxon>Ophiocordycipitaceae</taxon>
        <taxon>Ophiocordyceps</taxon>
    </lineage>
</organism>
<evidence type="ECO:0000256" key="1">
    <source>
        <dbReference type="SAM" id="MobiDB-lite"/>
    </source>
</evidence>
<keyword evidence="2" id="KW-0732">Signal</keyword>
<feature type="chain" id="PRO_5034986558" evidence="2">
    <location>
        <begin position="21"/>
        <end position="277"/>
    </location>
</feature>
<name>A0A8H4Q3I8_9HYPO</name>
<gene>
    <name evidence="4" type="ORF">GQ602_005537</name>
</gene>
<feature type="region of interest" description="Disordered" evidence="1">
    <location>
        <begin position="26"/>
        <end position="75"/>
    </location>
</feature>
<sequence>MARITYTASLFLLLIDHPNACKILGANPPTIPGNKKGSQANTPSPETRGTRAKPSTTSVSTQTEDEEDKEKKGKKALGTEAWALVTVTNESNSSISSVTVTHKHSNKHKAHKTWEEIASHEKSPENDALNVTYRVGAGAIGADWWMVSWMQDDEPFVSSPDNMRWLADWVERGAQKTLATAVSVAVCPVGAPFGLASPLRKATKALLDRLVPYLLNDEKTDGYKGHMLKARDQTKVTEIIVTDDGLEFVSPSGKSRVKRKAVVDTKCDKKKEKKGGK</sequence>
<keyword evidence="5" id="KW-1185">Reference proteome</keyword>
<evidence type="ECO:0000259" key="3">
    <source>
        <dbReference type="Pfam" id="PF18457"/>
    </source>
</evidence>
<feature type="domain" description="Up-regulated in Daf-2" evidence="3">
    <location>
        <begin position="79"/>
        <end position="257"/>
    </location>
</feature>
<evidence type="ECO:0000313" key="4">
    <source>
        <dbReference type="EMBL" id="KAF4584164.1"/>
    </source>
</evidence>
<accession>A0A8H4Q3I8</accession>
<dbReference type="Gene3D" id="2.60.40.3820">
    <property type="match status" value="2"/>
</dbReference>
<feature type="signal peptide" evidence="2">
    <location>
        <begin position="1"/>
        <end position="20"/>
    </location>
</feature>
<proteinExistence type="predicted"/>
<feature type="compositionally biased region" description="Polar residues" evidence="1">
    <location>
        <begin position="36"/>
        <end position="62"/>
    </location>
</feature>
<comment type="caution">
    <text evidence="4">The sequence shown here is derived from an EMBL/GenBank/DDBJ whole genome shotgun (WGS) entry which is preliminary data.</text>
</comment>
<dbReference type="Proteomes" id="UP000562929">
    <property type="component" value="Unassembled WGS sequence"/>
</dbReference>
<keyword evidence="4" id="KW-0812">Transmembrane</keyword>